<organism evidence="3 4">
    <name type="scientific">Obba rivulosa</name>
    <dbReference type="NCBI Taxonomy" id="1052685"/>
    <lineage>
        <taxon>Eukaryota</taxon>
        <taxon>Fungi</taxon>
        <taxon>Dikarya</taxon>
        <taxon>Basidiomycota</taxon>
        <taxon>Agaricomycotina</taxon>
        <taxon>Agaricomycetes</taxon>
        <taxon>Polyporales</taxon>
        <taxon>Gelatoporiaceae</taxon>
        <taxon>Obba</taxon>
    </lineage>
</organism>
<accession>A0A8E2DLB5</accession>
<evidence type="ECO:0000313" key="3">
    <source>
        <dbReference type="EMBL" id="OCH86698.1"/>
    </source>
</evidence>
<evidence type="ECO:0000313" key="4">
    <source>
        <dbReference type="Proteomes" id="UP000250043"/>
    </source>
</evidence>
<evidence type="ECO:0000256" key="1">
    <source>
        <dbReference type="SAM" id="Coils"/>
    </source>
</evidence>
<reference evidence="3 4" key="1">
    <citation type="submission" date="2016-07" db="EMBL/GenBank/DDBJ databases">
        <title>Draft genome of the white-rot fungus Obba rivulosa 3A-2.</title>
        <authorList>
            <consortium name="DOE Joint Genome Institute"/>
            <person name="Miettinen O."/>
            <person name="Riley R."/>
            <person name="Acob R."/>
            <person name="Barry K."/>
            <person name="Cullen D."/>
            <person name="De Vries R."/>
            <person name="Hainaut M."/>
            <person name="Hatakka A."/>
            <person name="Henrissat B."/>
            <person name="Hilden K."/>
            <person name="Kuo R."/>
            <person name="Labutti K."/>
            <person name="Lipzen A."/>
            <person name="Makela M.R."/>
            <person name="Sandor L."/>
            <person name="Spatafora J.W."/>
            <person name="Grigoriev I.V."/>
            <person name="Hibbett D.S."/>
        </authorList>
    </citation>
    <scope>NUCLEOTIDE SEQUENCE [LARGE SCALE GENOMIC DNA]</scope>
    <source>
        <strain evidence="3 4">3A-2</strain>
    </source>
</reference>
<keyword evidence="4" id="KW-1185">Reference proteome</keyword>
<feature type="compositionally biased region" description="Polar residues" evidence="2">
    <location>
        <begin position="1"/>
        <end position="22"/>
    </location>
</feature>
<feature type="coiled-coil region" evidence="1">
    <location>
        <begin position="66"/>
        <end position="93"/>
    </location>
</feature>
<proteinExistence type="predicted"/>
<protein>
    <submittedName>
        <fullName evidence="3">Uncharacterized protein</fullName>
    </submittedName>
</protein>
<dbReference type="Proteomes" id="UP000250043">
    <property type="component" value="Unassembled WGS sequence"/>
</dbReference>
<dbReference type="AlphaFoldDB" id="A0A8E2DLB5"/>
<gene>
    <name evidence="3" type="ORF">OBBRIDRAFT_890328</name>
</gene>
<dbReference type="EMBL" id="KV722516">
    <property type="protein sequence ID" value="OCH86698.1"/>
    <property type="molecule type" value="Genomic_DNA"/>
</dbReference>
<feature type="region of interest" description="Disordered" evidence="2">
    <location>
        <begin position="1"/>
        <end position="29"/>
    </location>
</feature>
<keyword evidence="1" id="KW-0175">Coiled coil</keyword>
<evidence type="ECO:0000256" key="2">
    <source>
        <dbReference type="SAM" id="MobiDB-lite"/>
    </source>
</evidence>
<dbReference type="OrthoDB" id="3228837at2759"/>
<sequence>MRPLISQGTQQEELSTHSSSAPGLQLRSNDDRVDATISVAKEAIGIAADVAADLPVPGLSRAFSVLESLIGRIEKTRSNKQEANETVQSLRALQSSLTTSMANLRQQVQDMKFIGQRELRDAVHIQASSFSETIRNHADNFAISLYTSDAYAHRPKPFGGAQTSASYLSYTTADPKRLSGTRSC</sequence>
<name>A0A8E2DLB5_9APHY</name>